<evidence type="ECO:0000259" key="16">
    <source>
        <dbReference type="PROSITE" id="PS50885"/>
    </source>
</evidence>
<proteinExistence type="predicted"/>
<dbReference type="CDD" id="cd00075">
    <property type="entry name" value="HATPase"/>
    <property type="match status" value="1"/>
</dbReference>
<dbReference type="Gene3D" id="3.30.565.10">
    <property type="entry name" value="Histidine kinase-like ATPase, C-terminal domain"/>
    <property type="match status" value="1"/>
</dbReference>
<dbReference type="PROSITE" id="PS50885">
    <property type="entry name" value="HAMP"/>
    <property type="match status" value="1"/>
</dbReference>
<evidence type="ECO:0000256" key="13">
    <source>
        <dbReference type="ARBA" id="ARBA00023136"/>
    </source>
</evidence>
<dbReference type="SUPFAM" id="SSF47384">
    <property type="entry name" value="Homodimeric domain of signal transducing histidine kinase"/>
    <property type="match status" value="1"/>
</dbReference>
<comment type="catalytic activity">
    <reaction evidence="1">
        <text>ATP + protein L-histidine = ADP + protein N-phospho-L-histidine.</text>
        <dbReference type="EC" id="2.7.13.3"/>
    </reaction>
</comment>
<evidence type="ECO:0000256" key="11">
    <source>
        <dbReference type="ARBA" id="ARBA00022989"/>
    </source>
</evidence>
<evidence type="ECO:0000313" key="17">
    <source>
        <dbReference type="EMBL" id="MFD1463545.1"/>
    </source>
</evidence>
<keyword evidence="10" id="KW-0067">ATP-binding</keyword>
<evidence type="ECO:0000256" key="3">
    <source>
        <dbReference type="ARBA" id="ARBA00012438"/>
    </source>
</evidence>
<dbReference type="Pfam" id="PF02518">
    <property type="entry name" value="HATPase_c"/>
    <property type="match status" value="1"/>
</dbReference>
<comment type="subcellular location">
    <subcellularLocation>
        <location evidence="2">Cell membrane</location>
        <topology evidence="2">Multi-pass membrane protein</topology>
    </subcellularLocation>
</comment>
<reference evidence="18" key="1">
    <citation type="journal article" date="2019" name="Int. J. Syst. Evol. Microbiol.">
        <title>The Global Catalogue of Microorganisms (GCM) 10K type strain sequencing project: providing services to taxonomists for standard genome sequencing and annotation.</title>
        <authorList>
            <consortium name="The Broad Institute Genomics Platform"/>
            <consortium name="The Broad Institute Genome Sequencing Center for Infectious Disease"/>
            <person name="Wu L."/>
            <person name="Ma J."/>
        </authorList>
    </citation>
    <scope>NUCLEOTIDE SEQUENCE [LARGE SCALE GENOMIC DNA]</scope>
    <source>
        <strain evidence="18">CCM 9147</strain>
    </source>
</reference>
<dbReference type="InterPro" id="IPR050428">
    <property type="entry name" value="TCS_sensor_his_kinase"/>
</dbReference>
<keyword evidence="18" id="KW-1185">Reference proteome</keyword>
<name>A0ABW4DJV7_9BACL</name>
<dbReference type="InterPro" id="IPR036890">
    <property type="entry name" value="HATPase_C_sf"/>
</dbReference>
<keyword evidence="13 14" id="KW-0472">Membrane</keyword>
<dbReference type="Pfam" id="PF00672">
    <property type="entry name" value="HAMP"/>
    <property type="match status" value="1"/>
</dbReference>
<keyword evidence="6" id="KW-0808">Transferase</keyword>
<keyword evidence="11 14" id="KW-1133">Transmembrane helix</keyword>
<keyword evidence="12" id="KW-0902">Two-component regulatory system</keyword>
<feature type="domain" description="HAMP" evidence="16">
    <location>
        <begin position="192"/>
        <end position="245"/>
    </location>
</feature>
<dbReference type="PANTHER" id="PTHR45436:SF5">
    <property type="entry name" value="SENSOR HISTIDINE KINASE TRCS"/>
    <property type="match status" value="1"/>
</dbReference>
<organism evidence="17 18">
    <name type="scientific">Paenibacillus farraposensis</name>
    <dbReference type="NCBI Taxonomy" id="2807095"/>
    <lineage>
        <taxon>Bacteria</taxon>
        <taxon>Bacillati</taxon>
        <taxon>Bacillota</taxon>
        <taxon>Bacilli</taxon>
        <taxon>Bacillales</taxon>
        <taxon>Paenibacillaceae</taxon>
        <taxon>Paenibacillus</taxon>
    </lineage>
</organism>
<accession>A0ABW4DJV7</accession>
<dbReference type="InterPro" id="IPR003661">
    <property type="entry name" value="HisK_dim/P_dom"/>
</dbReference>
<dbReference type="InterPro" id="IPR005467">
    <property type="entry name" value="His_kinase_dom"/>
</dbReference>
<evidence type="ECO:0000256" key="5">
    <source>
        <dbReference type="ARBA" id="ARBA00022553"/>
    </source>
</evidence>
<dbReference type="GO" id="GO:0016301">
    <property type="term" value="F:kinase activity"/>
    <property type="evidence" value="ECO:0007669"/>
    <property type="project" value="UniProtKB-KW"/>
</dbReference>
<dbReference type="SUPFAM" id="SSF55874">
    <property type="entry name" value="ATPase domain of HSP90 chaperone/DNA topoisomerase II/histidine kinase"/>
    <property type="match status" value="1"/>
</dbReference>
<dbReference type="InterPro" id="IPR036097">
    <property type="entry name" value="HisK_dim/P_sf"/>
</dbReference>
<sequence length="459" mass="51246">MRTMRAKILLSLSIAMLITVCITVILFIRLIDDILVNQAKSKLHEQARKAVHIMSDGGFDRLDNAELNYVIKGMLLSADYFIIDTNNRIIDSSVSGMKGKRIESVLLIRQGFFASVHPSAHDLAAAREGVAVLQGKKILFINEELPGQPFRIFVYSPLSSLRALYVPLMRTTLLSIVASFLVILVIGLMVVSRLVRPLKRLKEAVGNYEPDQPHDSEFPQADQSEIGELIGTFHSMSARIQRHHHDQIEFLQNVSHELRTPLMSIQGYVYAIQDQVVSQEEGLSIINVQSQRLIDMVEKLLQLSRLEGVNEEWPVSLIDLRSMAEDAVHLLMPVAAERSVSLRIMGEDLHVAAPGEQLFRMILNLLQNAVRHTSTEVVIHLETGTTPEVVWVMHVDDDGEGLTEQEAAEVFRRFYAGSNGVTGLGLSICRQIASRLGGELVCTRSPLGGARFSYIQRVL</sequence>
<feature type="domain" description="Histidine kinase" evidence="15">
    <location>
        <begin position="253"/>
        <end position="459"/>
    </location>
</feature>
<evidence type="ECO:0000256" key="7">
    <source>
        <dbReference type="ARBA" id="ARBA00022692"/>
    </source>
</evidence>
<keyword evidence="9 17" id="KW-0418">Kinase</keyword>
<keyword evidence="8" id="KW-0547">Nucleotide-binding</keyword>
<evidence type="ECO:0000256" key="8">
    <source>
        <dbReference type="ARBA" id="ARBA00022741"/>
    </source>
</evidence>
<evidence type="ECO:0000256" key="2">
    <source>
        <dbReference type="ARBA" id="ARBA00004651"/>
    </source>
</evidence>
<dbReference type="SMART" id="SM00388">
    <property type="entry name" value="HisKA"/>
    <property type="match status" value="1"/>
</dbReference>
<dbReference type="CDD" id="cd06225">
    <property type="entry name" value="HAMP"/>
    <property type="match status" value="1"/>
</dbReference>
<dbReference type="SMART" id="SM00387">
    <property type="entry name" value="HATPase_c"/>
    <property type="match status" value="1"/>
</dbReference>
<evidence type="ECO:0000256" key="14">
    <source>
        <dbReference type="SAM" id="Phobius"/>
    </source>
</evidence>
<dbReference type="Pfam" id="PF00512">
    <property type="entry name" value="HisKA"/>
    <property type="match status" value="1"/>
</dbReference>
<comment type="caution">
    <text evidence="17">The sequence shown here is derived from an EMBL/GenBank/DDBJ whole genome shotgun (WGS) entry which is preliminary data.</text>
</comment>
<dbReference type="EMBL" id="JBHTNZ010000035">
    <property type="protein sequence ID" value="MFD1463545.1"/>
    <property type="molecule type" value="Genomic_DNA"/>
</dbReference>
<dbReference type="Proteomes" id="UP001597340">
    <property type="component" value="Unassembled WGS sequence"/>
</dbReference>
<evidence type="ECO:0000313" key="18">
    <source>
        <dbReference type="Proteomes" id="UP001597340"/>
    </source>
</evidence>
<dbReference type="EC" id="2.7.13.3" evidence="3"/>
<dbReference type="CDD" id="cd00082">
    <property type="entry name" value="HisKA"/>
    <property type="match status" value="1"/>
</dbReference>
<keyword evidence="5" id="KW-0597">Phosphoprotein</keyword>
<evidence type="ECO:0000256" key="10">
    <source>
        <dbReference type="ARBA" id="ARBA00022840"/>
    </source>
</evidence>
<keyword evidence="4" id="KW-1003">Cell membrane</keyword>
<gene>
    <name evidence="17" type="ORF">ACFQ5D_19735</name>
</gene>
<evidence type="ECO:0000256" key="6">
    <source>
        <dbReference type="ARBA" id="ARBA00022679"/>
    </source>
</evidence>
<dbReference type="PRINTS" id="PR00344">
    <property type="entry name" value="BCTRLSENSOR"/>
</dbReference>
<feature type="transmembrane region" description="Helical" evidence="14">
    <location>
        <begin position="168"/>
        <end position="191"/>
    </location>
</feature>
<keyword evidence="7 14" id="KW-0812">Transmembrane</keyword>
<dbReference type="Gene3D" id="6.10.340.10">
    <property type="match status" value="1"/>
</dbReference>
<dbReference type="InterPro" id="IPR003594">
    <property type="entry name" value="HATPase_dom"/>
</dbReference>
<evidence type="ECO:0000256" key="4">
    <source>
        <dbReference type="ARBA" id="ARBA00022475"/>
    </source>
</evidence>
<dbReference type="RefSeq" id="WP_229523325.1">
    <property type="nucleotide sequence ID" value="NZ_JAFFQR010000019.1"/>
</dbReference>
<protein>
    <recommendedName>
        <fullName evidence="3">histidine kinase</fullName>
        <ecNumber evidence="3">2.7.13.3</ecNumber>
    </recommendedName>
</protein>
<dbReference type="InterPro" id="IPR003660">
    <property type="entry name" value="HAMP_dom"/>
</dbReference>
<evidence type="ECO:0000256" key="1">
    <source>
        <dbReference type="ARBA" id="ARBA00000085"/>
    </source>
</evidence>
<feature type="transmembrane region" description="Helical" evidence="14">
    <location>
        <begin position="12"/>
        <end position="31"/>
    </location>
</feature>
<dbReference type="PROSITE" id="PS50109">
    <property type="entry name" value="HIS_KIN"/>
    <property type="match status" value="1"/>
</dbReference>
<evidence type="ECO:0000259" key="15">
    <source>
        <dbReference type="PROSITE" id="PS50109"/>
    </source>
</evidence>
<evidence type="ECO:0000256" key="9">
    <source>
        <dbReference type="ARBA" id="ARBA00022777"/>
    </source>
</evidence>
<dbReference type="InterPro" id="IPR004358">
    <property type="entry name" value="Sig_transdc_His_kin-like_C"/>
</dbReference>
<dbReference type="PANTHER" id="PTHR45436">
    <property type="entry name" value="SENSOR HISTIDINE KINASE YKOH"/>
    <property type="match status" value="1"/>
</dbReference>
<evidence type="ECO:0000256" key="12">
    <source>
        <dbReference type="ARBA" id="ARBA00023012"/>
    </source>
</evidence>
<dbReference type="Gene3D" id="1.10.287.130">
    <property type="match status" value="1"/>
</dbReference>